<dbReference type="InterPro" id="IPR005490">
    <property type="entry name" value="LD_TPept_cat_dom"/>
</dbReference>
<dbReference type="GO" id="GO:0018104">
    <property type="term" value="P:peptidoglycan-protein cross-linking"/>
    <property type="evidence" value="ECO:0007669"/>
    <property type="project" value="TreeGrafter"/>
</dbReference>
<evidence type="ECO:0000256" key="9">
    <source>
        <dbReference type="PROSITE-ProRule" id="PRU01373"/>
    </source>
</evidence>
<feature type="domain" description="L,D-TPase catalytic" evidence="11">
    <location>
        <begin position="70"/>
        <end position="203"/>
    </location>
</feature>
<keyword evidence="6 9" id="KW-0133">Cell shape</keyword>
<dbReference type="AlphaFoldDB" id="A0A1W6MZ37"/>
<dbReference type="GO" id="GO:0005576">
    <property type="term" value="C:extracellular region"/>
    <property type="evidence" value="ECO:0007669"/>
    <property type="project" value="TreeGrafter"/>
</dbReference>
<dbReference type="Pfam" id="PF03734">
    <property type="entry name" value="YkuD"/>
    <property type="match status" value="1"/>
</dbReference>
<protein>
    <recommendedName>
        <fullName evidence="11">L,D-TPase catalytic domain-containing protein</fullName>
    </recommendedName>
</protein>
<accession>A0A1W6MZ37</accession>
<feature type="chain" id="PRO_5012596938" description="L,D-TPase catalytic domain-containing protein" evidence="10">
    <location>
        <begin position="24"/>
        <end position="203"/>
    </location>
</feature>
<evidence type="ECO:0000256" key="2">
    <source>
        <dbReference type="ARBA" id="ARBA00005992"/>
    </source>
</evidence>
<keyword evidence="3" id="KW-0328">Glycosyltransferase</keyword>
<feature type="signal peptide" evidence="10">
    <location>
        <begin position="1"/>
        <end position="23"/>
    </location>
</feature>
<dbReference type="STRING" id="655015.B1812_18825"/>
<dbReference type="PANTHER" id="PTHR30582">
    <property type="entry name" value="L,D-TRANSPEPTIDASE"/>
    <property type="match status" value="1"/>
</dbReference>
<comment type="similarity">
    <text evidence="2">Belongs to the YkuD family.</text>
</comment>
<dbReference type="GO" id="GO:0071972">
    <property type="term" value="F:peptidoglycan L,D-transpeptidase activity"/>
    <property type="evidence" value="ECO:0007669"/>
    <property type="project" value="TreeGrafter"/>
</dbReference>
<dbReference type="SUPFAM" id="SSF141523">
    <property type="entry name" value="L,D-transpeptidase catalytic domain-like"/>
    <property type="match status" value="1"/>
</dbReference>
<sequence length="203" mass="22507">MRGSIVLSMMLLGAMATATPAHADDRGFLALFDFSPQEQYAQPTEEQQLAREVPERTRELVADPTHARAGTITIITAERALYLSLPDGQAYRYRVGVGRPGFTWHGLRHIGRKEAWPEWRPPAQMLKRRPDLPHYMTGGVDNPLGARAMYLFDGDQDSGFRIHGSNEPDTIGQAVSSGCIRMLNADVTDLYSRVKIGATVNVL</sequence>
<dbReference type="Proteomes" id="UP000193978">
    <property type="component" value="Chromosome"/>
</dbReference>
<evidence type="ECO:0000259" key="11">
    <source>
        <dbReference type="PROSITE" id="PS52029"/>
    </source>
</evidence>
<reference evidence="12 13" key="1">
    <citation type="submission" date="2017-02" db="EMBL/GenBank/DDBJ databases">
        <authorList>
            <person name="Peterson S.W."/>
        </authorList>
    </citation>
    <scope>NUCLEOTIDE SEQUENCE [LARGE SCALE GENOMIC DNA]</scope>
    <source>
        <strain evidence="12 13">S285</strain>
    </source>
</reference>
<dbReference type="PANTHER" id="PTHR30582:SF24">
    <property type="entry name" value="L,D-TRANSPEPTIDASE ERFK_SRFK-RELATED"/>
    <property type="match status" value="1"/>
</dbReference>
<dbReference type="KEGG" id="mbry:B1812_18825"/>
<name>A0A1W6MZ37_9HYPH</name>
<dbReference type="FunFam" id="2.40.440.10:FF:000002">
    <property type="entry name" value="L,D-transpeptidase ErfK/SrfK"/>
    <property type="match status" value="1"/>
</dbReference>
<proteinExistence type="inferred from homology"/>
<organism evidence="12 13">
    <name type="scientific">Methylocystis bryophila</name>
    <dbReference type="NCBI Taxonomy" id="655015"/>
    <lineage>
        <taxon>Bacteria</taxon>
        <taxon>Pseudomonadati</taxon>
        <taxon>Pseudomonadota</taxon>
        <taxon>Alphaproteobacteria</taxon>
        <taxon>Hyphomicrobiales</taxon>
        <taxon>Methylocystaceae</taxon>
        <taxon>Methylocystis</taxon>
    </lineage>
</organism>
<keyword evidence="7 9" id="KW-0573">Peptidoglycan synthesis</keyword>
<dbReference type="GO" id="GO:0016757">
    <property type="term" value="F:glycosyltransferase activity"/>
    <property type="evidence" value="ECO:0007669"/>
    <property type="project" value="UniProtKB-KW"/>
</dbReference>
<dbReference type="Gene3D" id="2.40.440.10">
    <property type="entry name" value="L,D-transpeptidase catalytic domain-like"/>
    <property type="match status" value="1"/>
</dbReference>
<evidence type="ECO:0000313" key="12">
    <source>
        <dbReference type="EMBL" id="ARN82806.1"/>
    </source>
</evidence>
<dbReference type="PROSITE" id="PS52029">
    <property type="entry name" value="LD_TPASE"/>
    <property type="match status" value="1"/>
</dbReference>
<evidence type="ECO:0000256" key="10">
    <source>
        <dbReference type="SAM" id="SignalP"/>
    </source>
</evidence>
<evidence type="ECO:0000256" key="8">
    <source>
        <dbReference type="ARBA" id="ARBA00023316"/>
    </source>
</evidence>
<evidence type="ECO:0000256" key="6">
    <source>
        <dbReference type="ARBA" id="ARBA00022960"/>
    </source>
</evidence>
<dbReference type="CDD" id="cd16913">
    <property type="entry name" value="YkuD_like"/>
    <property type="match status" value="1"/>
</dbReference>
<evidence type="ECO:0000256" key="7">
    <source>
        <dbReference type="ARBA" id="ARBA00022984"/>
    </source>
</evidence>
<dbReference type="InterPro" id="IPR038063">
    <property type="entry name" value="Transpep_catalytic_dom"/>
</dbReference>
<dbReference type="UniPathway" id="UPA00219"/>
<comment type="pathway">
    <text evidence="1 9">Cell wall biogenesis; peptidoglycan biosynthesis.</text>
</comment>
<dbReference type="RefSeq" id="WP_085772940.1">
    <property type="nucleotide sequence ID" value="NZ_AP027149.1"/>
</dbReference>
<evidence type="ECO:0000256" key="1">
    <source>
        <dbReference type="ARBA" id="ARBA00004752"/>
    </source>
</evidence>
<keyword evidence="10" id="KW-0732">Signal</keyword>
<evidence type="ECO:0000256" key="4">
    <source>
        <dbReference type="ARBA" id="ARBA00022679"/>
    </source>
</evidence>
<keyword evidence="8 9" id="KW-0961">Cell wall biogenesis/degradation</keyword>
<feature type="active site" description="Nucleophile" evidence="9">
    <location>
        <position position="179"/>
    </location>
</feature>
<dbReference type="InterPro" id="IPR050979">
    <property type="entry name" value="LD-transpeptidase"/>
</dbReference>
<evidence type="ECO:0000313" key="13">
    <source>
        <dbReference type="Proteomes" id="UP000193978"/>
    </source>
</evidence>
<keyword evidence="13" id="KW-1185">Reference proteome</keyword>
<evidence type="ECO:0000256" key="3">
    <source>
        <dbReference type="ARBA" id="ARBA00022676"/>
    </source>
</evidence>
<keyword evidence="4" id="KW-0808">Transferase</keyword>
<keyword evidence="5" id="KW-0378">Hydrolase</keyword>
<dbReference type="GO" id="GO:0008360">
    <property type="term" value="P:regulation of cell shape"/>
    <property type="evidence" value="ECO:0007669"/>
    <property type="project" value="UniProtKB-UniRule"/>
</dbReference>
<feature type="active site" description="Proton donor/acceptor" evidence="9">
    <location>
        <position position="163"/>
    </location>
</feature>
<gene>
    <name evidence="12" type="ORF">B1812_18825</name>
</gene>
<dbReference type="EMBL" id="CP019948">
    <property type="protein sequence ID" value="ARN82806.1"/>
    <property type="molecule type" value="Genomic_DNA"/>
</dbReference>
<dbReference type="OrthoDB" id="8478453at2"/>
<evidence type="ECO:0000256" key="5">
    <source>
        <dbReference type="ARBA" id="ARBA00022801"/>
    </source>
</evidence>
<dbReference type="GO" id="GO:0071555">
    <property type="term" value="P:cell wall organization"/>
    <property type="evidence" value="ECO:0007669"/>
    <property type="project" value="UniProtKB-UniRule"/>
</dbReference>